<evidence type="ECO:0000313" key="2">
    <source>
        <dbReference type="Proteomes" id="UP000193920"/>
    </source>
</evidence>
<organism evidence="1 2">
    <name type="scientific">Neocallimastix californiae</name>
    <dbReference type="NCBI Taxonomy" id="1754190"/>
    <lineage>
        <taxon>Eukaryota</taxon>
        <taxon>Fungi</taxon>
        <taxon>Fungi incertae sedis</taxon>
        <taxon>Chytridiomycota</taxon>
        <taxon>Chytridiomycota incertae sedis</taxon>
        <taxon>Neocallimastigomycetes</taxon>
        <taxon>Neocallimastigales</taxon>
        <taxon>Neocallimastigaceae</taxon>
        <taxon>Neocallimastix</taxon>
    </lineage>
</organism>
<reference evidence="1 2" key="1">
    <citation type="submission" date="2016-08" db="EMBL/GenBank/DDBJ databases">
        <title>A Parts List for Fungal Cellulosomes Revealed by Comparative Genomics.</title>
        <authorList>
            <consortium name="DOE Joint Genome Institute"/>
            <person name="Haitjema C.H."/>
            <person name="Gilmore S.P."/>
            <person name="Henske J.K."/>
            <person name="Solomon K.V."/>
            <person name="De Groot R."/>
            <person name="Kuo A."/>
            <person name="Mondo S.J."/>
            <person name="Salamov A.A."/>
            <person name="Labutti K."/>
            <person name="Zhao Z."/>
            <person name="Chiniquy J."/>
            <person name="Barry K."/>
            <person name="Brewer H.M."/>
            <person name="Purvine S.O."/>
            <person name="Wright A.T."/>
            <person name="Boxma B."/>
            <person name="Van Alen T."/>
            <person name="Hackstein J.H."/>
            <person name="Baker S.E."/>
            <person name="Grigoriev I.V."/>
            <person name="O'Malley M.A."/>
        </authorList>
    </citation>
    <scope>NUCLEOTIDE SEQUENCE [LARGE SCALE GENOMIC DNA]</scope>
    <source>
        <strain evidence="1 2">G1</strain>
    </source>
</reference>
<dbReference type="Proteomes" id="UP000193920">
    <property type="component" value="Unassembled WGS sequence"/>
</dbReference>
<gene>
    <name evidence="1" type="ORF">LY90DRAFT_519855</name>
</gene>
<accession>A0A1Y1YPQ3</accession>
<keyword evidence="2" id="KW-1185">Reference proteome</keyword>
<comment type="caution">
    <text evidence="1">The sequence shown here is derived from an EMBL/GenBank/DDBJ whole genome shotgun (WGS) entry which is preliminary data.</text>
</comment>
<protein>
    <submittedName>
        <fullName evidence="1">Uncharacterized protein</fullName>
    </submittedName>
</protein>
<sequence length="132" mass="14857">MQTPVFEGCEDRECSKSIYGEFTSFYGGLSWCTIDDTYIPLKNGKKEAYVLIDVENNLFVPKVVDGYVYNSKTGLFCPKSSYGICTKKIIDNGLYVFHDTANPTIYSCSKTNETCDEIKGSDATTSNFNKWK</sequence>
<dbReference type="EMBL" id="MCOG01000534">
    <property type="protein sequence ID" value="ORX99982.1"/>
    <property type="molecule type" value="Genomic_DNA"/>
</dbReference>
<evidence type="ECO:0000313" key="1">
    <source>
        <dbReference type="EMBL" id="ORX99982.1"/>
    </source>
</evidence>
<proteinExistence type="predicted"/>
<name>A0A1Y1YPQ3_9FUNG</name>
<dbReference type="AlphaFoldDB" id="A0A1Y1YPQ3"/>